<dbReference type="Proteomes" id="UP000636709">
    <property type="component" value="Unassembled WGS sequence"/>
</dbReference>
<protein>
    <submittedName>
        <fullName evidence="2">Uncharacterized protein</fullName>
    </submittedName>
</protein>
<organism evidence="2 3">
    <name type="scientific">Digitaria exilis</name>
    <dbReference type="NCBI Taxonomy" id="1010633"/>
    <lineage>
        <taxon>Eukaryota</taxon>
        <taxon>Viridiplantae</taxon>
        <taxon>Streptophyta</taxon>
        <taxon>Embryophyta</taxon>
        <taxon>Tracheophyta</taxon>
        <taxon>Spermatophyta</taxon>
        <taxon>Magnoliopsida</taxon>
        <taxon>Liliopsida</taxon>
        <taxon>Poales</taxon>
        <taxon>Poaceae</taxon>
        <taxon>PACMAD clade</taxon>
        <taxon>Panicoideae</taxon>
        <taxon>Panicodae</taxon>
        <taxon>Paniceae</taxon>
        <taxon>Anthephorinae</taxon>
        <taxon>Digitaria</taxon>
    </lineage>
</organism>
<sequence length="189" mass="20706">MFVEEVIELVELTPFDRRYGPPPDVASRPPLAIASPPPLMIVSTPPACDRFHGGLFSACITEDRVGTPAATFCMWIITPQDHLAGRRMPQNSIGSRERQSGAREGEAHTGISGGAVMANDGGKVEPNPCRWRADWSHGAGWPPSGASWAHLQLVGSSGDKDRKKKERTRLKQFKPVVEFEQEGQHRSIT</sequence>
<evidence type="ECO:0000256" key="1">
    <source>
        <dbReference type="SAM" id="MobiDB-lite"/>
    </source>
</evidence>
<reference evidence="2" key="1">
    <citation type="submission" date="2020-07" db="EMBL/GenBank/DDBJ databases">
        <title>Genome sequence and genetic diversity analysis of an under-domesticated orphan crop, white fonio (Digitaria exilis).</title>
        <authorList>
            <person name="Bennetzen J.L."/>
            <person name="Chen S."/>
            <person name="Ma X."/>
            <person name="Wang X."/>
            <person name="Yssel A.E.J."/>
            <person name="Chaluvadi S.R."/>
            <person name="Johnson M."/>
            <person name="Gangashetty P."/>
            <person name="Hamidou F."/>
            <person name="Sanogo M.D."/>
            <person name="Zwaenepoel A."/>
            <person name="Wallace J."/>
            <person name="Van De Peer Y."/>
            <person name="Van Deynze A."/>
        </authorList>
    </citation>
    <scope>NUCLEOTIDE SEQUENCE</scope>
    <source>
        <tissue evidence="2">Leaves</tissue>
    </source>
</reference>
<keyword evidence="3" id="KW-1185">Reference proteome</keyword>
<dbReference type="EMBL" id="JACEFO010002479">
    <property type="protein sequence ID" value="KAF8658460.1"/>
    <property type="molecule type" value="Genomic_DNA"/>
</dbReference>
<comment type="caution">
    <text evidence="2">The sequence shown here is derived from an EMBL/GenBank/DDBJ whole genome shotgun (WGS) entry which is preliminary data.</text>
</comment>
<feature type="region of interest" description="Disordered" evidence="1">
    <location>
        <begin position="86"/>
        <end position="120"/>
    </location>
</feature>
<feature type="compositionally biased region" description="Basic and acidic residues" evidence="1">
    <location>
        <begin position="95"/>
        <end position="107"/>
    </location>
</feature>
<proteinExistence type="predicted"/>
<gene>
    <name evidence="2" type="ORF">HU200_058912</name>
</gene>
<name>A0A835ABY2_9POAL</name>
<evidence type="ECO:0000313" key="3">
    <source>
        <dbReference type="Proteomes" id="UP000636709"/>
    </source>
</evidence>
<accession>A0A835ABY2</accession>
<evidence type="ECO:0000313" key="2">
    <source>
        <dbReference type="EMBL" id="KAF8658460.1"/>
    </source>
</evidence>
<dbReference type="AlphaFoldDB" id="A0A835ABY2"/>